<dbReference type="Gene3D" id="1.20.120.50">
    <property type="entry name" value="Hemerythrin-like"/>
    <property type="match status" value="1"/>
</dbReference>
<dbReference type="EMBL" id="JAURTK010000012">
    <property type="protein sequence ID" value="MDP9650685.1"/>
    <property type="molecule type" value="Genomic_DNA"/>
</dbReference>
<sequence>MDAVTRLEWGDCSSVGHASIDETHEEFATLVNAMLDADRARIPSLMEDLHRHIEEHFGLEHQLMERFDFPARECHVEEHDKVLASVREVRTLVATGNTEIAVELAVALANWFPGHSDYMDSALAAWVVKKTKGGAPLVLRRMKPQAAHAPF</sequence>
<dbReference type="SUPFAM" id="SSF47188">
    <property type="entry name" value="Hemerythrin-like"/>
    <property type="match status" value="1"/>
</dbReference>
<dbReference type="AlphaFoldDB" id="A0AB73IKZ6"/>
<dbReference type="InterPro" id="IPR035938">
    <property type="entry name" value="Hemerythrin-like_sf"/>
</dbReference>
<dbReference type="CDD" id="cd12107">
    <property type="entry name" value="Hemerythrin"/>
    <property type="match status" value="1"/>
</dbReference>
<comment type="similarity">
    <text evidence="1">Belongs to the hemerythrin family.</text>
</comment>
<gene>
    <name evidence="5" type="ORF">J2793_006159</name>
</gene>
<evidence type="ECO:0000313" key="6">
    <source>
        <dbReference type="Proteomes" id="UP001229486"/>
    </source>
</evidence>
<dbReference type="InterPro" id="IPR050669">
    <property type="entry name" value="Hemerythrin"/>
</dbReference>
<dbReference type="PANTHER" id="PTHR37164">
    <property type="entry name" value="BACTERIOHEMERYTHRIN"/>
    <property type="match status" value="1"/>
</dbReference>
<keyword evidence="2" id="KW-0479">Metal-binding</keyword>
<evidence type="ECO:0000256" key="1">
    <source>
        <dbReference type="ARBA" id="ARBA00010587"/>
    </source>
</evidence>
<evidence type="ECO:0000256" key="2">
    <source>
        <dbReference type="ARBA" id="ARBA00022723"/>
    </source>
</evidence>
<organism evidence="5 6">
    <name type="scientific">Paraburkholderia caledonica</name>
    <dbReference type="NCBI Taxonomy" id="134536"/>
    <lineage>
        <taxon>Bacteria</taxon>
        <taxon>Pseudomonadati</taxon>
        <taxon>Pseudomonadota</taxon>
        <taxon>Betaproteobacteria</taxon>
        <taxon>Burkholderiales</taxon>
        <taxon>Burkholderiaceae</taxon>
        <taxon>Paraburkholderia</taxon>
    </lineage>
</organism>
<dbReference type="RefSeq" id="WP_392395502.1">
    <property type="nucleotide sequence ID" value="NZ_JAURTK010000012.1"/>
</dbReference>
<proteinExistence type="inferred from homology"/>
<feature type="domain" description="Hemerythrin-like" evidence="4">
    <location>
        <begin position="18"/>
        <end position="126"/>
    </location>
</feature>
<reference evidence="5" key="1">
    <citation type="submission" date="2023-07" db="EMBL/GenBank/DDBJ databases">
        <title>Sorghum-associated microbial communities from plants grown in Nebraska, USA.</title>
        <authorList>
            <person name="Schachtman D."/>
        </authorList>
    </citation>
    <scope>NUCLEOTIDE SEQUENCE</scope>
    <source>
        <strain evidence="5">DS1061</strain>
    </source>
</reference>
<dbReference type="NCBIfam" id="TIGR02481">
    <property type="entry name" value="hemeryth_dom"/>
    <property type="match status" value="1"/>
</dbReference>
<name>A0AB73IKZ6_9BURK</name>
<dbReference type="Pfam" id="PF01814">
    <property type="entry name" value="Hemerythrin"/>
    <property type="match status" value="1"/>
</dbReference>
<evidence type="ECO:0000313" key="5">
    <source>
        <dbReference type="EMBL" id="MDP9650685.1"/>
    </source>
</evidence>
<evidence type="ECO:0000259" key="4">
    <source>
        <dbReference type="Pfam" id="PF01814"/>
    </source>
</evidence>
<dbReference type="InterPro" id="IPR012827">
    <property type="entry name" value="Hemerythrin_metal-bd"/>
</dbReference>
<dbReference type="GO" id="GO:0046872">
    <property type="term" value="F:metal ion binding"/>
    <property type="evidence" value="ECO:0007669"/>
    <property type="project" value="UniProtKB-KW"/>
</dbReference>
<comment type="caution">
    <text evidence="5">The sequence shown here is derived from an EMBL/GenBank/DDBJ whole genome shotgun (WGS) entry which is preliminary data.</text>
</comment>
<dbReference type="InterPro" id="IPR012312">
    <property type="entry name" value="Hemerythrin-like"/>
</dbReference>
<accession>A0AB73IKZ6</accession>
<dbReference type="Proteomes" id="UP001229486">
    <property type="component" value="Unassembled WGS sequence"/>
</dbReference>
<protein>
    <submittedName>
        <fullName evidence="5">Hemerythrin</fullName>
    </submittedName>
</protein>
<dbReference type="PANTHER" id="PTHR37164:SF1">
    <property type="entry name" value="BACTERIOHEMERYTHRIN"/>
    <property type="match status" value="1"/>
</dbReference>
<keyword evidence="3" id="KW-0408">Iron</keyword>
<evidence type="ECO:0000256" key="3">
    <source>
        <dbReference type="ARBA" id="ARBA00023004"/>
    </source>
</evidence>